<name>A0A5C3PIB4_9APHY</name>
<evidence type="ECO:0000256" key="1">
    <source>
        <dbReference type="SAM" id="MobiDB-lite"/>
    </source>
</evidence>
<dbReference type="EMBL" id="ML211073">
    <property type="protein sequence ID" value="TFK89544.1"/>
    <property type="molecule type" value="Genomic_DNA"/>
</dbReference>
<sequence>MTLPSQCCDKTRVDAAELARGEKLEATCVVYAWWAGYGEGHGKIGGHGRKEHVYVSRLKPTAPLDIGMRVMMVAMANGRKAEKEERLEYYEPYDPHVVGVVEGIRPLTRSWARRLSGTSGTLYAQEMPAGVAQGIADSLESRDVQSSPSGRGRGKEARGSRAMRRKESSAYICG</sequence>
<evidence type="ECO:0000313" key="3">
    <source>
        <dbReference type="Proteomes" id="UP000308197"/>
    </source>
</evidence>
<gene>
    <name evidence="2" type="ORF">K466DRAFT_564091</name>
</gene>
<reference evidence="2 3" key="1">
    <citation type="journal article" date="2019" name="Nat. Ecol. Evol.">
        <title>Megaphylogeny resolves global patterns of mushroom evolution.</title>
        <authorList>
            <person name="Varga T."/>
            <person name="Krizsan K."/>
            <person name="Foldi C."/>
            <person name="Dima B."/>
            <person name="Sanchez-Garcia M."/>
            <person name="Sanchez-Ramirez S."/>
            <person name="Szollosi G.J."/>
            <person name="Szarkandi J.G."/>
            <person name="Papp V."/>
            <person name="Albert L."/>
            <person name="Andreopoulos W."/>
            <person name="Angelini C."/>
            <person name="Antonin V."/>
            <person name="Barry K.W."/>
            <person name="Bougher N.L."/>
            <person name="Buchanan P."/>
            <person name="Buyck B."/>
            <person name="Bense V."/>
            <person name="Catcheside P."/>
            <person name="Chovatia M."/>
            <person name="Cooper J."/>
            <person name="Damon W."/>
            <person name="Desjardin D."/>
            <person name="Finy P."/>
            <person name="Geml J."/>
            <person name="Haridas S."/>
            <person name="Hughes K."/>
            <person name="Justo A."/>
            <person name="Karasinski D."/>
            <person name="Kautmanova I."/>
            <person name="Kiss B."/>
            <person name="Kocsube S."/>
            <person name="Kotiranta H."/>
            <person name="LaButti K.M."/>
            <person name="Lechner B.E."/>
            <person name="Liimatainen K."/>
            <person name="Lipzen A."/>
            <person name="Lukacs Z."/>
            <person name="Mihaltcheva S."/>
            <person name="Morgado L.N."/>
            <person name="Niskanen T."/>
            <person name="Noordeloos M.E."/>
            <person name="Ohm R.A."/>
            <person name="Ortiz-Santana B."/>
            <person name="Ovrebo C."/>
            <person name="Racz N."/>
            <person name="Riley R."/>
            <person name="Savchenko A."/>
            <person name="Shiryaev A."/>
            <person name="Soop K."/>
            <person name="Spirin V."/>
            <person name="Szebenyi C."/>
            <person name="Tomsovsky M."/>
            <person name="Tulloss R.E."/>
            <person name="Uehling J."/>
            <person name="Grigoriev I.V."/>
            <person name="Vagvolgyi C."/>
            <person name="Papp T."/>
            <person name="Martin F.M."/>
            <person name="Miettinen O."/>
            <person name="Hibbett D.S."/>
            <person name="Nagy L.G."/>
        </authorList>
    </citation>
    <scope>NUCLEOTIDE SEQUENCE [LARGE SCALE GENOMIC DNA]</scope>
    <source>
        <strain evidence="2 3">HHB13444</strain>
    </source>
</reference>
<organism evidence="2 3">
    <name type="scientific">Polyporus arcularius HHB13444</name>
    <dbReference type="NCBI Taxonomy" id="1314778"/>
    <lineage>
        <taxon>Eukaryota</taxon>
        <taxon>Fungi</taxon>
        <taxon>Dikarya</taxon>
        <taxon>Basidiomycota</taxon>
        <taxon>Agaricomycotina</taxon>
        <taxon>Agaricomycetes</taxon>
        <taxon>Polyporales</taxon>
        <taxon>Polyporaceae</taxon>
        <taxon>Polyporus</taxon>
    </lineage>
</organism>
<keyword evidence="3" id="KW-1185">Reference proteome</keyword>
<feature type="region of interest" description="Disordered" evidence="1">
    <location>
        <begin position="140"/>
        <end position="174"/>
    </location>
</feature>
<proteinExistence type="predicted"/>
<protein>
    <submittedName>
        <fullName evidence="2">Uncharacterized protein</fullName>
    </submittedName>
</protein>
<dbReference type="AlphaFoldDB" id="A0A5C3PIB4"/>
<dbReference type="InParanoid" id="A0A5C3PIB4"/>
<evidence type="ECO:0000313" key="2">
    <source>
        <dbReference type="EMBL" id="TFK89544.1"/>
    </source>
</evidence>
<dbReference type="Proteomes" id="UP000308197">
    <property type="component" value="Unassembled WGS sequence"/>
</dbReference>
<accession>A0A5C3PIB4</accession>